<evidence type="ECO:0000256" key="1">
    <source>
        <dbReference type="ARBA" id="ARBA00007592"/>
    </source>
</evidence>
<accession>A0ABV6M7W6</accession>
<reference evidence="3 4" key="1">
    <citation type="submission" date="2024-09" db="EMBL/GenBank/DDBJ databases">
        <authorList>
            <person name="Sun Q."/>
            <person name="Mori K."/>
        </authorList>
    </citation>
    <scope>NUCLEOTIDE SEQUENCE [LARGE SCALE GENOMIC DNA]</scope>
    <source>
        <strain evidence="3 4">TBRC 3947</strain>
    </source>
</reference>
<gene>
    <name evidence="3" type="ORF">ACFFIA_22995</name>
</gene>
<dbReference type="InterPro" id="IPR002220">
    <property type="entry name" value="DapA-like"/>
</dbReference>
<keyword evidence="2" id="KW-0456">Lyase</keyword>
<name>A0ABV6M7W6_9ACTN</name>
<proteinExistence type="inferred from homology"/>
<dbReference type="EMBL" id="JBHLUH010000047">
    <property type="protein sequence ID" value="MFC0530533.1"/>
    <property type="molecule type" value="Genomic_DNA"/>
</dbReference>
<protein>
    <submittedName>
        <fullName evidence="3">Dihydrodipicolinate synthase family protein</fullName>
    </submittedName>
</protein>
<evidence type="ECO:0000256" key="2">
    <source>
        <dbReference type="ARBA" id="ARBA00023239"/>
    </source>
</evidence>
<comment type="similarity">
    <text evidence="1">Belongs to the DapA family.</text>
</comment>
<dbReference type="RefSeq" id="WP_377253691.1">
    <property type="nucleotide sequence ID" value="NZ_JBHLUH010000047.1"/>
</dbReference>
<dbReference type="SMART" id="SM01130">
    <property type="entry name" value="DHDPS"/>
    <property type="match status" value="1"/>
</dbReference>
<keyword evidence="4" id="KW-1185">Reference proteome</keyword>
<evidence type="ECO:0000313" key="4">
    <source>
        <dbReference type="Proteomes" id="UP001589867"/>
    </source>
</evidence>
<dbReference type="Proteomes" id="UP001589867">
    <property type="component" value="Unassembled WGS sequence"/>
</dbReference>
<dbReference type="CDD" id="cd00408">
    <property type="entry name" value="DHDPS-like"/>
    <property type="match status" value="1"/>
</dbReference>
<comment type="caution">
    <text evidence="3">The sequence shown here is derived from an EMBL/GenBank/DDBJ whole genome shotgun (WGS) entry which is preliminary data.</text>
</comment>
<evidence type="ECO:0000313" key="3">
    <source>
        <dbReference type="EMBL" id="MFC0530533.1"/>
    </source>
</evidence>
<dbReference type="Pfam" id="PF00701">
    <property type="entry name" value="DHDPS"/>
    <property type="match status" value="1"/>
</dbReference>
<sequence length="322" mass="34413">MRYDVTDAREWARATLRGHIVTTLTPFADDLTLDEDALRTQVEELLRLECTGGLYVNSVIGEVQSLTAAERDRALEIVVGQVGGRVPVVAVTPGNAVPDVVAAVERARLAGADLVMLWPPTFGYRTPEGVLRFLEEVADSARIGLCLYASGLSEFGFRITTSMQRSLLRFPAVCAVKEASMSLSGYLETLGAVGDDLIVSCPLDEYWATGRRMLPTKAPDVLLGTSRPLYMETAKAPHLSRLRAAVNAGGPVEAELSNVLAVAGQLHTKFLEAGGHNLALIKAMAAARGLPAGPVRPPMSPSDPATVTAGTEIMRQHGLLDR</sequence>
<dbReference type="InterPro" id="IPR013785">
    <property type="entry name" value="Aldolase_TIM"/>
</dbReference>
<dbReference type="Gene3D" id="3.20.20.70">
    <property type="entry name" value="Aldolase class I"/>
    <property type="match status" value="1"/>
</dbReference>
<dbReference type="SUPFAM" id="SSF51569">
    <property type="entry name" value="Aldolase"/>
    <property type="match status" value="1"/>
</dbReference>
<dbReference type="PANTHER" id="PTHR12128:SF66">
    <property type="entry name" value="4-HYDROXY-2-OXOGLUTARATE ALDOLASE, MITOCHONDRIAL"/>
    <property type="match status" value="1"/>
</dbReference>
<organism evidence="3 4">
    <name type="scientific">Phytohabitans kaempferiae</name>
    <dbReference type="NCBI Taxonomy" id="1620943"/>
    <lineage>
        <taxon>Bacteria</taxon>
        <taxon>Bacillati</taxon>
        <taxon>Actinomycetota</taxon>
        <taxon>Actinomycetes</taxon>
        <taxon>Micromonosporales</taxon>
        <taxon>Micromonosporaceae</taxon>
    </lineage>
</organism>
<dbReference type="PANTHER" id="PTHR12128">
    <property type="entry name" value="DIHYDRODIPICOLINATE SYNTHASE"/>
    <property type="match status" value="1"/>
</dbReference>